<evidence type="ECO:0000256" key="2">
    <source>
        <dbReference type="ARBA" id="ARBA00006375"/>
    </source>
</evidence>
<evidence type="ECO:0000256" key="3">
    <source>
        <dbReference type="ARBA" id="ARBA00022448"/>
    </source>
</evidence>
<evidence type="ECO:0000256" key="4">
    <source>
        <dbReference type="ARBA" id="ARBA00022692"/>
    </source>
</evidence>
<dbReference type="Pfam" id="PF00153">
    <property type="entry name" value="Mito_carr"/>
    <property type="match status" value="1"/>
</dbReference>
<proteinExistence type="inferred from homology"/>
<evidence type="ECO:0000256" key="1">
    <source>
        <dbReference type="ARBA" id="ARBA00004141"/>
    </source>
</evidence>
<keyword evidence="4 8" id="KW-0812">Transmembrane</keyword>
<dbReference type="InterPro" id="IPR023395">
    <property type="entry name" value="MCP_dom_sf"/>
</dbReference>
<evidence type="ECO:0000313" key="11">
    <source>
        <dbReference type="Proteomes" id="UP000593568"/>
    </source>
</evidence>
<feature type="repeat" description="Solcar" evidence="8">
    <location>
        <begin position="67"/>
        <end position="145"/>
    </location>
</feature>
<dbReference type="Proteomes" id="UP000593568">
    <property type="component" value="Unassembled WGS sequence"/>
</dbReference>
<evidence type="ECO:0000256" key="9">
    <source>
        <dbReference type="RuleBase" id="RU000488"/>
    </source>
</evidence>
<keyword evidence="11" id="KW-1185">Reference proteome</keyword>
<comment type="caution">
    <text evidence="10">The sequence shown here is derived from an EMBL/GenBank/DDBJ whole genome shotgun (WGS) entry which is preliminary data.</text>
</comment>
<dbReference type="AlphaFoldDB" id="A0A7J9F1D1"/>
<sequence length="145" mass="15954">MEVLYNINEPLLSEDIDVPLTNVRPVKKVALVIVAGDSWSLWRFGQYIPRSRPRTCYLKAAVLRKTKQTNLEPIQSVCCGAIAASLTTPLDVEKTRLMTQVHGGNKVAAVMYSGVNALLKLILKEEGWIGLTSRVVHSACFSALS</sequence>
<keyword evidence="6" id="KW-1133">Transmembrane helix</keyword>
<dbReference type="PROSITE" id="PS50920">
    <property type="entry name" value="SOLCAR"/>
    <property type="match status" value="1"/>
</dbReference>
<keyword evidence="3 9" id="KW-0813">Transport</keyword>
<evidence type="ECO:0000256" key="7">
    <source>
        <dbReference type="ARBA" id="ARBA00023136"/>
    </source>
</evidence>
<dbReference type="InterPro" id="IPR018108">
    <property type="entry name" value="MCP_transmembrane"/>
</dbReference>
<keyword evidence="5" id="KW-0677">Repeat</keyword>
<evidence type="ECO:0000256" key="5">
    <source>
        <dbReference type="ARBA" id="ARBA00022737"/>
    </source>
</evidence>
<organism evidence="10 11">
    <name type="scientific">Gossypium trilobum</name>
    <dbReference type="NCBI Taxonomy" id="34281"/>
    <lineage>
        <taxon>Eukaryota</taxon>
        <taxon>Viridiplantae</taxon>
        <taxon>Streptophyta</taxon>
        <taxon>Embryophyta</taxon>
        <taxon>Tracheophyta</taxon>
        <taxon>Spermatophyta</taxon>
        <taxon>Magnoliopsida</taxon>
        <taxon>eudicotyledons</taxon>
        <taxon>Gunneridae</taxon>
        <taxon>Pentapetalae</taxon>
        <taxon>rosids</taxon>
        <taxon>malvids</taxon>
        <taxon>Malvales</taxon>
        <taxon>Malvaceae</taxon>
        <taxon>Malvoideae</taxon>
        <taxon>Gossypium</taxon>
    </lineage>
</organism>
<accession>A0A7J9F1D1</accession>
<dbReference type="EMBL" id="JABEZW010000011">
    <property type="protein sequence ID" value="MBA0778958.1"/>
    <property type="molecule type" value="Genomic_DNA"/>
</dbReference>
<protein>
    <submittedName>
        <fullName evidence="10">Uncharacterized protein</fullName>
    </submittedName>
</protein>
<comment type="subcellular location">
    <subcellularLocation>
        <location evidence="1">Membrane</location>
        <topology evidence="1">Multi-pass membrane protein</topology>
    </subcellularLocation>
</comment>
<keyword evidence="7 8" id="KW-0472">Membrane</keyword>
<evidence type="ECO:0000313" key="10">
    <source>
        <dbReference type="EMBL" id="MBA0778958.1"/>
    </source>
</evidence>
<comment type="similarity">
    <text evidence="2 9">Belongs to the mitochondrial carrier (TC 2.A.29) family.</text>
</comment>
<dbReference type="Gene3D" id="1.50.40.10">
    <property type="entry name" value="Mitochondrial carrier domain"/>
    <property type="match status" value="1"/>
</dbReference>
<dbReference type="PANTHER" id="PTHR45667">
    <property type="entry name" value="S-ADENOSYLMETHIONINE MITOCHONDRIAL CARRIER PROTEIN"/>
    <property type="match status" value="1"/>
</dbReference>
<name>A0A7J9F1D1_9ROSI</name>
<evidence type="ECO:0000256" key="6">
    <source>
        <dbReference type="ARBA" id="ARBA00022989"/>
    </source>
</evidence>
<evidence type="ECO:0000256" key="8">
    <source>
        <dbReference type="PROSITE-ProRule" id="PRU00282"/>
    </source>
</evidence>
<dbReference type="SUPFAM" id="SSF103506">
    <property type="entry name" value="Mitochondrial carrier"/>
    <property type="match status" value="1"/>
</dbReference>
<dbReference type="GO" id="GO:0016020">
    <property type="term" value="C:membrane"/>
    <property type="evidence" value="ECO:0007669"/>
    <property type="project" value="UniProtKB-SubCell"/>
</dbReference>
<reference evidence="10 11" key="1">
    <citation type="journal article" date="2019" name="Genome Biol. Evol.">
        <title>Insights into the evolution of the New World diploid cottons (Gossypium, subgenus Houzingenia) based on genome sequencing.</title>
        <authorList>
            <person name="Grover C.E."/>
            <person name="Arick M.A. 2nd"/>
            <person name="Thrash A."/>
            <person name="Conover J.L."/>
            <person name="Sanders W.S."/>
            <person name="Peterson D.G."/>
            <person name="Frelichowski J.E."/>
            <person name="Scheffler J.A."/>
            <person name="Scheffler B.E."/>
            <person name="Wendel J.F."/>
        </authorList>
    </citation>
    <scope>NUCLEOTIDE SEQUENCE [LARGE SCALE GENOMIC DNA]</scope>
    <source>
        <strain evidence="10">8</strain>
        <tissue evidence="10">Leaf</tissue>
    </source>
</reference>
<gene>
    <name evidence="10" type="ORF">Gotri_003243</name>
</gene>